<dbReference type="BioCyc" id="JESP1508404:G14D9-11519-MONOMER"/>
<dbReference type="STRING" id="1508404.JMA_22640"/>
<dbReference type="AlphaFoldDB" id="A0A0B5AN59"/>
<keyword evidence="2" id="KW-1185">Reference proteome</keyword>
<reference evidence="1 2" key="1">
    <citation type="submission" date="2014-08" db="EMBL/GenBank/DDBJ databases">
        <title>Complete genome of a marine bacteria Jeotgalibacillus malaysiensis.</title>
        <authorList>
            <person name="Yaakop A.S."/>
            <person name="Chan K.-G."/>
            <person name="Goh K.M."/>
        </authorList>
    </citation>
    <scope>NUCLEOTIDE SEQUENCE [LARGE SCALE GENOMIC DNA]</scope>
    <source>
        <strain evidence="1 2">D5</strain>
    </source>
</reference>
<name>A0A0B5AN59_9BACL</name>
<dbReference type="EMBL" id="CP009416">
    <property type="protein sequence ID" value="AJD91581.1"/>
    <property type="molecule type" value="Genomic_DNA"/>
</dbReference>
<organism evidence="1 2">
    <name type="scientific">Jeotgalibacillus malaysiensis</name>
    <dbReference type="NCBI Taxonomy" id="1508404"/>
    <lineage>
        <taxon>Bacteria</taxon>
        <taxon>Bacillati</taxon>
        <taxon>Bacillota</taxon>
        <taxon>Bacilli</taxon>
        <taxon>Bacillales</taxon>
        <taxon>Caryophanaceae</taxon>
        <taxon>Jeotgalibacillus</taxon>
    </lineage>
</organism>
<dbReference type="HOGENOM" id="CLU_3271340_0_0_9"/>
<sequence length="41" mass="4879">MAFRTDLALEAYEALSEEREFELIVDEEEVNEFKLKTEELV</sequence>
<proteinExistence type="predicted"/>
<evidence type="ECO:0000313" key="2">
    <source>
        <dbReference type="Proteomes" id="UP000031449"/>
    </source>
</evidence>
<accession>A0A0B5AN59</accession>
<dbReference type="Proteomes" id="UP000031449">
    <property type="component" value="Chromosome"/>
</dbReference>
<gene>
    <name evidence="1" type="ORF">JMA_22640</name>
</gene>
<dbReference type="KEGG" id="jeo:JMA_22640"/>
<protein>
    <submittedName>
        <fullName evidence="1">Uncharacterized protein</fullName>
    </submittedName>
</protein>
<evidence type="ECO:0000313" key="1">
    <source>
        <dbReference type="EMBL" id="AJD91581.1"/>
    </source>
</evidence>